<dbReference type="InterPro" id="IPR033140">
    <property type="entry name" value="Lipase_GDXG_put_SER_AS"/>
</dbReference>
<dbReference type="PROSITE" id="PS01174">
    <property type="entry name" value="LIPASE_GDXG_SER"/>
    <property type="match status" value="1"/>
</dbReference>
<dbReference type="GO" id="GO:0016787">
    <property type="term" value="F:hydrolase activity"/>
    <property type="evidence" value="ECO:0007669"/>
    <property type="project" value="InterPro"/>
</dbReference>
<keyword evidence="4" id="KW-1185">Reference proteome</keyword>
<accession>A0A7J7NS75</accession>
<dbReference type="InterPro" id="IPR029058">
    <property type="entry name" value="AB_hydrolase_fold"/>
</dbReference>
<protein>
    <recommendedName>
        <fullName evidence="2">Alpha/beta hydrolase fold-3 domain-containing protein</fullName>
    </recommendedName>
</protein>
<evidence type="ECO:0000259" key="2">
    <source>
        <dbReference type="Pfam" id="PF07859"/>
    </source>
</evidence>
<evidence type="ECO:0000313" key="4">
    <source>
        <dbReference type="Proteomes" id="UP000541444"/>
    </source>
</evidence>
<dbReference type="InterPro" id="IPR050466">
    <property type="entry name" value="Carboxylest/Gibb_receptor"/>
</dbReference>
<dbReference type="Gene3D" id="3.40.50.1820">
    <property type="entry name" value="alpha/beta hydrolase"/>
    <property type="match status" value="1"/>
</dbReference>
<dbReference type="Pfam" id="PF07859">
    <property type="entry name" value="Abhydrolase_3"/>
    <property type="match status" value="1"/>
</dbReference>
<dbReference type="SUPFAM" id="SSF53474">
    <property type="entry name" value="alpha/beta-Hydrolases"/>
    <property type="match status" value="1"/>
</dbReference>
<dbReference type="Proteomes" id="UP000541444">
    <property type="component" value="Unassembled WGS sequence"/>
</dbReference>
<sequence>MSTSLTTSNPPYEVEEVPGVLRMYSNGSIVRSAKSLFDSPVLDDSFILSKEILFDVTNNLYLRLYKPASTPSNTKLPVFYYIPGGGFCIRTRMWSNFHNDCIRLASELQAVVIAPDYRLASEHRLPAAIDDAYTAVKWLKDQAVSENPYAWLNGIADFGRVFISGDSAGANIAHNLAVRICAGSNELAPVIVRGYVLLELFLVGPSLRRRRFWRLSMPVGATKDHTLVNPFGPTSPLMETLELGPILVAVGISDLLKDQVKDYASKLQKWGKNIEFVEYEDKQHGFFTFDPNCEASTHFMQLIKKFVVVNS</sequence>
<comment type="caution">
    <text evidence="3">The sequence shown here is derived from an EMBL/GenBank/DDBJ whole genome shotgun (WGS) entry which is preliminary data.</text>
</comment>
<dbReference type="InterPro" id="IPR013094">
    <property type="entry name" value="AB_hydrolase_3"/>
</dbReference>
<evidence type="ECO:0000313" key="3">
    <source>
        <dbReference type="EMBL" id="KAF6169900.1"/>
    </source>
</evidence>
<dbReference type="OrthoDB" id="408631at2759"/>
<dbReference type="PANTHER" id="PTHR23024">
    <property type="entry name" value="ARYLACETAMIDE DEACETYLASE"/>
    <property type="match status" value="1"/>
</dbReference>
<name>A0A7J7NS75_9MAGN</name>
<feature type="active site" evidence="1">
    <location>
        <position position="167"/>
    </location>
</feature>
<organism evidence="3 4">
    <name type="scientific">Kingdonia uniflora</name>
    <dbReference type="NCBI Taxonomy" id="39325"/>
    <lineage>
        <taxon>Eukaryota</taxon>
        <taxon>Viridiplantae</taxon>
        <taxon>Streptophyta</taxon>
        <taxon>Embryophyta</taxon>
        <taxon>Tracheophyta</taxon>
        <taxon>Spermatophyta</taxon>
        <taxon>Magnoliopsida</taxon>
        <taxon>Ranunculales</taxon>
        <taxon>Circaeasteraceae</taxon>
        <taxon>Kingdonia</taxon>
    </lineage>
</organism>
<gene>
    <name evidence="3" type="ORF">GIB67_034292</name>
</gene>
<dbReference type="EMBL" id="JACGCM010000622">
    <property type="protein sequence ID" value="KAF6169900.1"/>
    <property type="molecule type" value="Genomic_DNA"/>
</dbReference>
<dbReference type="PANTHER" id="PTHR23024:SF535">
    <property type="entry name" value="OS07G0162900 PROTEIN"/>
    <property type="match status" value="1"/>
</dbReference>
<feature type="domain" description="Alpha/beta hydrolase fold-3" evidence="2">
    <location>
        <begin position="80"/>
        <end position="287"/>
    </location>
</feature>
<proteinExistence type="predicted"/>
<evidence type="ECO:0000256" key="1">
    <source>
        <dbReference type="PROSITE-ProRule" id="PRU10038"/>
    </source>
</evidence>
<reference evidence="3 4" key="1">
    <citation type="journal article" date="2020" name="IScience">
        <title>Genome Sequencing of the Endangered Kingdonia uniflora (Circaeasteraceae, Ranunculales) Reveals Potential Mechanisms of Evolutionary Specialization.</title>
        <authorList>
            <person name="Sun Y."/>
            <person name="Deng T."/>
            <person name="Zhang A."/>
            <person name="Moore M.J."/>
            <person name="Landis J.B."/>
            <person name="Lin N."/>
            <person name="Zhang H."/>
            <person name="Zhang X."/>
            <person name="Huang J."/>
            <person name="Zhang X."/>
            <person name="Sun H."/>
            <person name="Wang H."/>
        </authorList>
    </citation>
    <scope>NUCLEOTIDE SEQUENCE [LARGE SCALE GENOMIC DNA]</scope>
    <source>
        <strain evidence="3">TB1705</strain>
        <tissue evidence="3">Leaf</tissue>
    </source>
</reference>
<dbReference type="AlphaFoldDB" id="A0A7J7NS75"/>